<feature type="compositionally biased region" description="Basic and acidic residues" evidence="1">
    <location>
        <begin position="76"/>
        <end position="105"/>
    </location>
</feature>
<evidence type="ECO:0000256" key="1">
    <source>
        <dbReference type="SAM" id="MobiDB-lite"/>
    </source>
</evidence>
<gene>
    <name evidence="2" type="ORF">ElyMa_005027000</name>
</gene>
<proteinExistence type="predicted"/>
<keyword evidence="3" id="KW-1185">Reference proteome</keyword>
<protein>
    <submittedName>
        <fullName evidence="2">Uncharacterized protein</fullName>
    </submittedName>
</protein>
<name>A0AAV4J8X2_9GAST</name>
<dbReference type="AlphaFoldDB" id="A0AAV4J8X2"/>
<evidence type="ECO:0000313" key="3">
    <source>
        <dbReference type="Proteomes" id="UP000762676"/>
    </source>
</evidence>
<organism evidence="2 3">
    <name type="scientific">Elysia marginata</name>
    <dbReference type="NCBI Taxonomy" id="1093978"/>
    <lineage>
        <taxon>Eukaryota</taxon>
        <taxon>Metazoa</taxon>
        <taxon>Spiralia</taxon>
        <taxon>Lophotrochozoa</taxon>
        <taxon>Mollusca</taxon>
        <taxon>Gastropoda</taxon>
        <taxon>Heterobranchia</taxon>
        <taxon>Euthyneura</taxon>
        <taxon>Panpulmonata</taxon>
        <taxon>Sacoglossa</taxon>
        <taxon>Placobranchoidea</taxon>
        <taxon>Plakobranchidae</taxon>
        <taxon>Elysia</taxon>
    </lineage>
</organism>
<feature type="compositionally biased region" description="Polar residues" evidence="1">
    <location>
        <begin position="64"/>
        <end position="75"/>
    </location>
</feature>
<evidence type="ECO:0000313" key="2">
    <source>
        <dbReference type="EMBL" id="GFS19229.1"/>
    </source>
</evidence>
<dbReference type="EMBL" id="BMAT01010057">
    <property type="protein sequence ID" value="GFS19229.1"/>
    <property type="molecule type" value="Genomic_DNA"/>
</dbReference>
<accession>A0AAV4J8X2</accession>
<comment type="caution">
    <text evidence="2">The sequence shown here is derived from an EMBL/GenBank/DDBJ whole genome shotgun (WGS) entry which is preliminary data.</text>
</comment>
<dbReference type="Proteomes" id="UP000762676">
    <property type="component" value="Unassembled WGS sequence"/>
</dbReference>
<reference evidence="2 3" key="1">
    <citation type="journal article" date="2021" name="Elife">
        <title>Chloroplast acquisition without the gene transfer in kleptoplastic sea slugs, Plakobranchus ocellatus.</title>
        <authorList>
            <person name="Maeda T."/>
            <person name="Takahashi S."/>
            <person name="Yoshida T."/>
            <person name="Shimamura S."/>
            <person name="Takaki Y."/>
            <person name="Nagai Y."/>
            <person name="Toyoda A."/>
            <person name="Suzuki Y."/>
            <person name="Arimoto A."/>
            <person name="Ishii H."/>
            <person name="Satoh N."/>
            <person name="Nishiyama T."/>
            <person name="Hasebe M."/>
            <person name="Maruyama T."/>
            <person name="Minagawa J."/>
            <person name="Obokata J."/>
            <person name="Shigenobu S."/>
        </authorList>
    </citation>
    <scope>NUCLEOTIDE SEQUENCE [LARGE SCALE GENOMIC DNA]</scope>
</reference>
<feature type="region of interest" description="Disordered" evidence="1">
    <location>
        <begin position="57"/>
        <end position="112"/>
    </location>
</feature>
<sequence length="112" mass="12974">MRYNNKNGKLNFVWPRASVVQWFTHRARDLAFASSIPNHDLRNLCYKTQRQTGKEKLTAVFVSGGQTKSGRSRNTGKSEHKVSREAARRREKPRDELSTRKRNNDIVDSTNI</sequence>